<organism evidence="7 8">
    <name type="scientific">Triticum turgidum subsp. durum</name>
    <name type="common">Durum wheat</name>
    <name type="synonym">Triticum durum</name>
    <dbReference type="NCBI Taxonomy" id="4567"/>
    <lineage>
        <taxon>Eukaryota</taxon>
        <taxon>Viridiplantae</taxon>
        <taxon>Streptophyta</taxon>
        <taxon>Embryophyta</taxon>
        <taxon>Tracheophyta</taxon>
        <taxon>Spermatophyta</taxon>
        <taxon>Magnoliopsida</taxon>
        <taxon>Liliopsida</taxon>
        <taxon>Poales</taxon>
        <taxon>Poaceae</taxon>
        <taxon>BOP clade</taxon>
        <taxon>Pooideae</taxon>
        <taxon>Triticodae</taxon>
        <taxon>Triticeae</taxon>
        <taxon>Triticinae</taxon>
        <taxon>Triticum</taxon>
    </lineage>
</organism>
<protein>
    <recommendedName>
        <fullName evidence="6">NAC domain-containing protein</fullName>
    </recommendedName>
</protein>
<dbReference type="InterPro" id="IPR003441">
    <property type="entry name" value="NAC-dom"/>
</dbReference>
<keyword evidence="3" id="KW-0804">Transcription</keyword>
<evidence type="ECO:0000256" key="4">
    <source>
        <dbReference type="ARBA" id="ARBA00023242"/>
    </source>
</evidence>
<evidence type="ECO:0000256" key="2">
    <source>
        <dbReference type="ARBA" id="ARBA00023125"/>
    </source>
</evidence>
<dbReference type="EMBL" id="LT934124">
    <property type="protein sequence ID" value="VAI88406.1"/>
    <property type="molecule type" value="Genomic_DNA"/>
</dbReference>
<evidence type="ECO:0000313" key="8">
    <source>
        <dbReference type="Proteomes" id="UP000324705"/>
    </source>
</evidence>
<keyword evidence="2" id="KW-0238">DNA-binding</keyword>
<keyword evidence="4" id="KW-0539">Nucleus</keyword>
<dbReference type="GO" id="GO:0003677">
    <property type="term" value="F:DNA binding"/>
    <property type="evidence" value="ECO:0007669"/>
    <property type="project" value="UniProtKB-KW"/>
</dbReference>
<dbReference type="PANTHER" id="PTHR31744">
    <property type="entry name" value="PROTEIN CUP-SHAPED COTYLEDON 2-RELATED"/>
    <property type="match status" value="1"/>
</dbReference>
<dbReference type="Gramene" id="TRITD7Bv1G124240.2">
    <property type="protein sequence ID" value="TRITD7Bv1G124240.2"/>
    <property type="gene ID" value="TRITD7Bv1G124240"/>
</dbReference>
<sequence>MSVRNATIISYVKLLCTRTRDEQMKLRELSWCNLDVSERCKIGSGPQNDWYFFSHKDKKYPTGTRTNRATAAGFWKATGRDKAIYNAVKRIGMRKTLVFYKGRAPHGQKSDWIMHEYRLDDPSSTTDAAPTATMVRIQSPSSIGELMHRSPLIVCCRNNYMEVWWCQKVIIINTCQPLSLDAAVRHAQVVSAATSSDAGQEDGWVVCRVFKKKHHHKDAGAGSGKRGGGGRDDGGKAARSSSPLYSSDDALDQILHYMGRSCKQEHELSSPRPRTAASRYLRPLETVLDGHGFMKLPALESPSAAATARTSTTTPLAPSGDGNVERELAHAEDLHQPHRDGGITDWAMMDRLVASHLNGQHDASTDQLCFDGTAGHTGGNDALNDTAVNGLAYYSAAATRLLGGAAAGSSDGDLWSFARSAASSELLSHVSP</sequence>
<dbReference type="SUPFAM" id="SSF101941">
    <property type="entry name" value="NAC domain"/>
    <property type="match status" value="1"/>
</dbReference>
<keyword evidence="8" id="KW-1185">Reference proteome</keyword>
<dbReference type="PROSITE" id="PS51005">
    <property type="entry name" value="NAC"/>
    <property type="match status" value="1"/>
</dbReference>
<accession>A0A9R1A3T6</accession>
<reference evidence="7 8" key="1">
    <citation type="submission" date="2017-09" db="EMBL/GenBank/DDBJ databases">
        <authorList>
            <consortium name="International Durum Wheat Genome Sequencing Consortium (IDWGSC)"/>
            <person name="Milanesi L."/>
        </authorList>
    </citation>
    <scope>NUCLEOTIDE SEQUENCE [LARGE SCALE GENOMIC DNA]</scope>
    <source>
        <strain evidence="8">cv. Svevo</strain>
    </source>
</reference>
<dbReference type="PANTHER" id="PTHR31744:SF221">
    <property type="entry name" value="NAC DOMAIN-CONTAINING PROTEIN 43-LIKE"/>
    <property type="match status" value="1"/>
</dbReference>
<dbReference type="Gene3D" id="2.170.150.80">
    <property type="entry name" value="NAC domain"/>
    <property type="match status" value="1"/>
</dbReference>
<dbReference type="InterPro" id="IPR036093">
    <property type="entry name" value="NAC_dom_sf"/>
</dbReference>
<dbReference type="AlphaFoldDB" id="A0A9R1A3T6"/>
<proteinExistence type="predicted"/>
<feature type="region of interest" description="Disordered" evidence="5">
    <location>
        <begin position="217"/>
        <end position="245"/>
    </location>
</feature>
<keyword evidence="1" id="KW-0805">Transcription regulation</keyword>
<dbReference type="Pfam" id="PF02365">
    <property type="entry name" value="NAM"/>
    <property type="match status" value="1"/>
</dbReference>
<evidence type="ECO:0000313" key="7">
    <source>
        <dbReference type="EMBL" id="VAI88406.1"/>
    </source>
</evidence>
<evidence type="ECO:0000259" key="6">
    <source>
        <dbReference type="PROSITE" id="PS51005"/>
    </source>
</evidence>
<evidence type="ECO:0000256" key="1">
    <source>
        <dbReference type="ARBA" id="ARBA00023015"/>
    </source>
</evidence>
<dbReference type="Proteomes" id="UP000324705">
    <property type="component" value="Chromosome 7B"/>
</dbReference>
<evidence type="ECO:0000256" key="3">
    <source>
        <dbReference type="ARBA" id="ARBA00023163"/>
    </source>
</evidence>
<name>A0A9R1A3T6_TRITD</name>
<gene>
    <name evidence="7" type="ORF">TRITD_7Bv1G124240</name>
</gene>
<dbReference type="GO" id="GO:0006355">
    <property type="term" value="P:regulation of DNA-templated transcription"/>
    <property type="evidence" value="ECO:0007669"/>
    <property type="project" value="InterPro"/>
</dbReference>
<feature type="domain" description="NAC" evidence="6">
    <location>
        <begin position="1"/>
        <end position="212"/>
    </location>
</feature>
<evidence type="ECO:0000256" key="5">
    <source>
        <dbReference type="SAM" id="MobiDB-lite"/>
    </source>
</evidence>